<sequence length="143" mass="16117">MLILDALQGRSTTQSTREIYNLGLDYLDEGAGKRKCRTVDKMEASANKFLNDLKQLGCPGLLRPVEMLLCAFIMTAQVRRDAAVVWQRAAQKELSTMGVWKEASTMQQRRDLHSQDKHVGLLGVSIYASSWQEEKEIQEEAAT</sequence>
<gene>
    <name evidence="1" type="ORF">HAKA00212_LOCUS15261</name>
</gene>
<dbReference type="AlphaFoldDB" id="A0A7S3XZ85"/>
<accession>A0A7S3XZ85</accession>
<organism evidence="1">
    <name type="scientific">Heterosigma akashiwo</name>
    <name type="common">Chromophytic alga</name>
    <name type="synonym">Heterosigma carterae</name>
    <dbReference type="NCBI Taxonomy" id="2829"/>
    <lineage>
        <taxon>Eukaryota</taxon>
        <taxon>Sar</taxon>
        <taxon>Stramenopiles</taxon>
        <taxon>Ochrophyta</taxon>
        <taxon>Raphidophyceae</taxon>
        <taxon>Chattonellales</taxon>
        <taxon>Chattonellaceae</taxon>
        <taxon>Heterosigma</taxon>
    </lineage>
</organism>
<reference evidence="1" key="1">
    <citation type="submission" date="2021-01" db="EMBL/GenBank/DDBJ databases">
        <authorList>
            <person name="Corre E."/>
            <person name="Pelletier E."/>
            <person name="Niang G."/>
            <person name="Scheremetjew M."/>
            <person name="Finn R."/>
            <person name="Kale V."/>
            <person name="Holt S."/>
            <person name="Cochrane G."/>
            <person name="Meng A."/>
            <person name="Brown T."/>
            <person name="Cohen L."/>
        </authorList>
    </citation>
    <scope>NUCLEOTIDE SEQUENCE</scope>
    <source>
        <strain evidence="1">CCMP3107</strain>
    </source>
</reference>
<protein>
    <submittedName>
        <fullName evidence="1">Uncharacterized protein</fullName>
    </submittedName>
</protein>
<name>A0A7S3XZ85_HETAK</name>
<dbReference type="EMBL" id="HBIU01033124">
    <property type="protein sequence ID" value="CAE0636499.1"/>
    <property type="molecule type" value="Transcribed_RNA"/>
</dbReference>
<proteinExistence type="predicted"/>
<evidence type="ECO:0000313" key="1">
    <source>
        <dbReference type="EMBL" id="CAE0636499.1"/>
    </source>
</evidence>